<protein>
    <recommendedName>
        <fullName evidence="2">inorganic diphosphatase</fullName>
        <ecNumber evidence="2">3.6.1.1</ecNumber>
    </recommendedName>
    <alternativeName>
        <fullName evidence="6">Pyrophosphate phospho-hydrolase</fullName>
    </alternativeName>
</protein>
<keyword evidence="4" id="KW-0378">Hydrolase</keyword>
<keyword evidence="8" id="KW-0129">CBS domain</keyword>
<dbReference type="InterPro" id="IPR004097">
    <property type="entry name" value="DHHA2"/>
</dbReference>
<keyword evidence="5" id="KW-0464">Manganese</keyword>
<dbReference type="FunFam" id="3.90.1640.10:FF:000001">
    <property type="entry name" value="Probable manganese-dependent inorganic pyrophosphatase"/>
    <property type="match status" value="1"/>
</dbReference>
<dbReference type="Gene3D" id="3.10.580.10">
    <property type="entry name" value="CBS-domain"/>
    <property type="match status" value="1"/>
</dbReference>
<dbReference type="Pfam" id="PF02833">
    <property type="entry name" value="DHHA2"/>
    <property type="match status" value="1"/>
</dbReference>
<evidence type="ECO:0000256" key="7">
    <source>
        <dbReference type="ARBA" id="ARBA00047820"/>
    </source>
</evidence>
<dbReference type="Gene3D" id="3.40.1390.20">
    <property type="entry name" value="HprK N-terminal domain-like"/>
    <property type="match status" value="1"/>
</dbReference>
<reference evidence="10 11" key="1">
    <citation type="submission" date="2011-08" db="EMBL/GenBank/DDBJ databases">
        <title>The Genome Sequence of Oribacterium sp. ACB7.</title>
        <authorList>
            <consortium name="The Broad Institute Genome Sequencing Platform"/>
            <person name="Earl A."/>
            <person name="Ward D."/>
            <person name="Feldgarden M."/>
            <person name="Gevers D."/>
            <person name="Sizova M."/>
            <person name="Hazen A."/>
            <person name="Epstein S."/>
            <person name="Young S.K."/>
            <person name="Zeng Q."/>
            <person name="Gargeya S."/>
            <person name="Fitzgerald M."/>
            <person name="Haas B."/>
            <person name="Abouelleil A."/>
            <person name="Alvarado L."/>
            <person name="Arachchi H.M."/>
            <person name="Berlin A."/>
            <person name="Brown A."/>
            <person name="Chapman S.B."/>
            <person name="Chen Z."/>
            <person name="Dunbar C."/>
            <person name="Freedman E."/>
            <person name="Gearin G."/>
            <person name="Gellesch M."/>
            <person name="Goldberg J."/>
            <person name="Griggs A."/>
            <person name="Gujja S."/>
            <person name="Heiman D."/>
            <person name="Howarth C."/>
            <person name="Larson L."/>
            <person name="Lui A."/>
            <person name="MacDonald P.J.P."/>
            <person name="Montmayeur A."/>
            <person name="Murphy C."/>
            <person name="Neiman D."/>
            <person name="Pearson M."/>
            <person name="Priest M."/>
            <person name="Roberts A."/>
            <person name="Saif S."/>
            <person name="Shea T."/>
            <person name="Shenoy N."/>
            <person name="Sisk P."/>
            <person name="Stolte C."/>
            <person name="Sykes S."/>
            <person name="Wortman J."/>
            <person name="Nusbaum C."/>
            <person name="Birren B."/>
        </authorList>
    </citation>
    <scope>NUCLEOTIDE SEQUENCE [LARGE SCALE GENOMIC DNA]</scope>
    <source>
        <strain evidence="10 11">ACB7</strain>
    </source>
</reference>
<comment type="cofactor">
    <cofactor evidence="1">
        <name>Mn(2+)</name>
        <dbReference type="ChEBI" id="CHEBI:29035"/>
    </cofactor>
</comment>
<evidence type="ECO:0000256" key="6">
    <source>
        <dbReference type="ARBA" id="ARBA00032535"/>
    </source>
</evidence>
<dbReference type="AlphaFoldDB" id="G9WRL2"/>
<gene>
    <name evidence="10" type="ORF">HMPREF9624_01728</name>
</gene>
<dbReference type="EMBL" id="AFZD01000004">
    <property type="protein sequence ID" value="EHL13952.1"/>
    <property type="molecule type" value="Genomic_DNA"/>
</dbReference>
<dbReference type="HOGENOM" id="CLU_025243_1_0_9"/>
<comment type="caution">
    <text evidence="10">The sequence shown here is derived from an EMBL/GenBank/DDBJ whole genome shotgun (WGS) entry which is preliminary data.</text>
</comment>
<organism evidence="10 11">
    <name type="scientific">Oribacterium asaccharolyticum ACB7</name>
    <dbReference type="NCBI Taxonomy" id="796944"/>
    <lineage>
        <taxon>Bacteria</taxon>
        <taxon>Bacillati</taxon>
        <taxon>Bacillota</taxon>
        <taxon>Clostridia</taxon>
        <taxon>Lachnospirales</taxon>
        <taxon>Lachnospiraceae</taxon>
        <taxon>Oribacterium</taxon>
    </lineage>
</organism>
<dbReference type="Gene3D" id="3.10.310.20">
    <property type="entry name" value="DHHA2 domain"/>
    <property type="match status" value="1"/>
</dbReference>
<evidence type="ECO:0000256" key="5">
    <source>
        <dbReference type="ARBA" id="ARBA00023211"/>
    </source>
</evidence>
<dbReference type="GO" id="GO:0005737">
    <property type="term" value="C:cytoplasm"/>
    <property type="evidence" value="ECO:0007669"/>
    <property type="project" value="InterPro"/>
</dbReference>
<dbReference type="RefSeq" id="WP_009537447.1">
    <property type="nucleotide sequence ID" value="NZ_JH414506.1"/>
</dbReference>
<dbReference type="InterPro" id="IPR001667">
    <property type="entry name" value="DDH_dom"/>
</dbReference>
<name>G9WRL2_9FIRM</name>
<evidence type="ECO:0000256" key="2">
    <source>
        <dbReference type="ARBA" id="ARBA00012146"/>
    </source>
</evidence>
<feature type="domain" description="CBS" evidence="9">
    <location>
        <begin position="264"/>
        <end position="322"/>
    </location>
</feature>
<feature type="domain" description="CBS" evidence="9">
    <location>
        <begin position="86"/>
        <end position="142"/>
    </location>
</feature>
<dbReference type="Pfam" id="PF01368">
    <property type="entry name" value="DHH"/>
    <property type="match status" value="1"/>
</dbReference>
<sequence>MSIVEEQLSHNMERDILVTGHRNPDTDSICAAIAYARLKNIINHTNRYIPCRAGNPNTETSFVLDYFKEEKPRLLESVKTQVSDVAYRKTLGVPKNMSLKQAYQIMRDSHVVTLPAVTEEGILEGLITISDIAKSYMNVYDSAVISTAKTQFKNILETLEATRVTGDIERFCEKGKVVIAAANPEMMNYYIEPHDIVILGNRAESQLSALDNGADCIIICEGANVSPTIRDLAEHNGMIIMVTSYDAYTAARLINQSIPIDFFMTKEGILSFEEDDYIDDIKEVMANKRHRDFPVLNKEGKYLGMISRRNLLGAHGKQVIMVDHNELGQALEGMENAEILEIIDHHRLGTIQTLSPVSFRNQPLGCCSTIIYQIYKENGVSVDKKTAGLLMSAIISDTLLFRSPTCTPVDEKAARELAEIAGVDIEKYAMEMFATTSNLKKKTDKEIFYQDFKIFSAGKIRFGVSQITSLNEEELTALQKRLLHFAKTALEVENLGMVFVMLTNILEQDTVLLAVGSHSGELMHMAFSNEPEKLQFQLDKENVEGYSLRIPGMVSRKKQLIPPLSLFAEQL</sequence>
<dbReference type="Proteomes" id="UP000003527">
    <property type="component" value="Unassembled WGS sequence"/>
</dbReference>
<dbReference type="InterPro" id="IPR038222">
    <property type="entry name" value="DHHA2_dom_sf"/>
</dbReference>
<dbReference type="SMART" id="SM01131">
    <property type="entry name" value="DHHA2"/>
    <property type="match status" value="1"/>
</dbReference>
<evidence type="ECO:0000259" key="9">
    <source>
        <dbReference type="PROSITE" id="PS51371"/>
    </source>
</evidence>
<dbReference type="SUPFAM" id="SSF75138">
    <property type="entry name" value="HprK N-terminal domain-like"/>
    <property type="match status" value="1"/>
</dbReference>
<dbReference type="InterPro" id="IPR038763">
    <property type="entry name" value="DHH_sf"/>
</dbReference>
<dbReference type="SUPFAM" id="SSF54631">
    <property type="entry name" value="CBS-domain pair"/>
    <property type="match status" value="1"/>
</dbReference>
<evidence type="ECO:0000256" key="3">
    <source>
        <dbReference type="ARBA" id="ARBA00022723"/>
    </source>
</evidence>
<dbReference type="GO" id="GO:0004427">
    <property type="term" value="F:inorganic diphosphate phosphatase activity"/>
    <property type="evidence" value="ECO:0007669"/>
    <property type="project" value="UniProtKB-EC"/>
</dbReference>
<dbReference type="Pfam" id="PF00571">
    <property type="entry name" value="CBS"/>
    <property type="match status" value="2"/>
</dbReference>
<dbReference type="InterPro" id="IPR010766">
    <property type="entry name" value="DRTGG"/>
</dbReference>
<evidence type="ECO:0000256" key="1">
    <source>
        <dbReference type="ARBA" id="ARBA00001936"/>
    </source>
</evidence>
<accession>G9WRL2</accession>
<proteinExistence type="predicted"/>
<dbReference type="PROSITE" id="PS51371">
    <property type="entry name" value="CBS"/>
    <property type="match status" value="2"/>
</dbReference>
<keyword evidence="11" id="KW-1185">Reference proteome</keyword>
<dbReference type="NCBIfam" id="NF011443">
    <property type="entry name" value="PRK14869.1-5"/>
    <property type="match status" value="1"/>
</dbReference>
<dbReference type="Pfam" id="PF07085">
    <property type="entry name" value="DRTGG"/>
    <property type="match status" value="1"/>
</dbReference>
<evidence type="ECO:0000313" key="10">
    <source>
        <dbReference type="EMBL" id="EHL13952.1"/>
    </source>
</evidence>
<dbReference type="NCBIfam" id="NF011442">
    <property type="entry name" value="PRK14869.1-4"/>
    <property type="match status" value="1"/>
</dbReference>
<evidence type="ECO:0000256" key="8">
    <source>
        <dbReference type="PROSITE-ProRule" id="PRU00703"/>
    </source>
</evidence>
<dbReference type="InterPro" id="IPR046342">
    <property type="entry name" value="CBS_dom_sf"/>
</dbReference>
<dbReference type="SUPFAM" id="SSF64182">
    <property type="entry name" value="DHH phosphoesterases"/>
    <property type="match status" value="1"/>
</dbReference>
<dbReference type="InterPro" id="IPR000644">
    <property type="entry name" value="CBS_dom"/>
</dbReference>
<dbReference type="PANTHER" id="PTHR12112">
    <property type="entry name" value="BNIP - RELATED"/>
    <property type="match status" value="1"/>
</dbReference>
<dbReference type="EC" id="3.6.1.1" evidence="2"/>
<comment type="catalytic activity">
    <reaction evidence="7">
        <text>diphosphate + H2O = 2 phosphate + H(+)</text>
        <dbReference type="Rhea" id="RHEA:24576"/>
        <dbReference type="ChEBI" id="CHEBI:15377"/>
        <dbReference type="ChEBI" id="CHEBI:15378"/>
        <dbReference type="ChEBI" id="CHEBI:33019"/>
        <dbReference type="ChEBI" id="CHEBI:43474"/>
        <dbReference type="EC" id="3.6.1.1"/>
    </reaction>
</comment>
<keyword evidence="3" id="KW-0479">Metal-binding</keyword>
<evidence type="ECO:0000313" key="11">
    <source>
        <dbReference type="Proteomes" id="UP000003527"/>
    </source>
</evidence>
<dbReference type="InterPro" id="IPR028979">
    <property type="entry name" value="Ser_kin/Pase_Hpr-like_N_sf"/>
</dbReference>
<dbReference type="PANTHER" id="PTHR12112:SF22">
    <property type="entry name" value="MANGANESE-DEPENDENT INORGANIC PYROPHOSPHATASE-RELATED"/>
    <property type="match status" value="1"/>
</dbReference>
<evidence type="ECO:0000256" key="4">
    <source>
        <dbReference type="ARBA" id="ARBA00022801"/>
    </source>
</evidence>
<dbReference type="PATRIC" id="fig|796944.3.peg.240"/>
<dbReference type="SMART" id="SM00116">
    <property type="entry name" value="CBS"/>
    <property type="match status" value="2"/>
</dbReference>
<dbReference type="GO" id="GO:0046872">
    <property type="term" value="F:metal ion binding"/>
    <property type="evidence" value="ECO:0007669"/>
    <property type="project" value="UniProtKB-KW"/>
</dbReference>